<organism evidence="2 3">
    <name type="scientific">[Roseibacterium] beibuensis</name>
    <dbReference type="NCBI Taxonomy" id="1193142"/>
    <lineage>
        <taxon>Bacteria</taxon>
        <taxon>Pseudomonadati</taxon>
        <taxon>Pseudomonadota</taxon>
        <taxon>Alphaproteobacteria</taxon>
        <taxon>Rhodobacterales</taxon>
        <taxon>Roseobacteraceae</taxon>
        <taxon>Roseicyclus</taxon>
    </lineage>
</organism>
<feature type="signal peptide" evidence="1">
    <location>
        <begin position="1"/>
        <end position="22"/>
    </location>
</feature>
<accession>A0ABP9L7T0</accession>
<gene>
    <name evidence="2" type="ORF">GCM10023209_17520</name>
</gene>
<proteinExistence type="predicted"/>
<reference evidence="3" key="1">
    <citation type="journal article" date="2019" name="Int. J. Syst. Evol. Microbiol.">
        <title>The Global Catalogue of Microorganisms (GCM) 10K type strain sequencing project: providing services to taxonomists for standard genome sequencing and annotation.</title>
        <authorList>
            <consortium name="The Broad Institute Genomics Platform"/>
            <consortium name="The Broad Institute Genome Sequencing Center for Infectious Disease"/>
            <person name="Wu L."/>
            <person name="Ma J."/>
        </authorList>
    </citation>
    <scope>NUCLEOTIDE SEQUENCE [LARGE SCALE GENOMIC DNA]</scope>
    <source>
        <strain evidence="3">JCM 18015</strain>
    </source>
</reference>
<dbReference type="RefSeq" id="WP_259550298.1">
    <property type="nucleotide sequence ID" value="NZ_JANXIR010000005.1"/>
</dbReference>
<feature type="chain" id="PRO_5045516647" description="DUF2946 domain-containing protein" evidence="1">
    <location>
        <begin position="23"/>
        <end position="121"/>
    </location>
</feature>
<keyword evidence="3" id="KW-1185">Reference proteome</keyword>
<keyword evidence="1" id="KW-0732">Signal</keyword>
<dbReference type="Proteomes" id="UP001499910">
    <property type="component" value="Unassembled WGS sequence"/>
</dbReference>
<dbReference type="EMBL" id="BAABHW010000002">
    <property type="protein sequence ID" value="GAA5072588.1"/>
    <property type="molecule type" value="Genomic_DNA"/>
</dbReference>
<evidence type="ECO:0000256" key="1">
    <source>
        <dbReference type="SAM" id="SignalP"/>
    </source>
</evidence>
<evidence type="ECO:0000313" key="3">
    <source>
        <dbReference type="Proteomes" id="UP001499910"/>
    </source>
</evidence>
<name>A0ABP9L7T0_9RHOB</name>
<sequence>MRTTRVILGIALALLMSVTGLAASMARGAMAADGVLCGYNTPQIVLAVDGLPLFDDAGEPVELTEHPCPDCIVGALALAPDTPVAQPVAGSESTLSETTYAALAPTLWRLGGQGRSPPAAA</sequence>
<protein>
    <recommendedName>
        <fullName evidence="4">DUF2946 domain-containing protein</fullName>
    </recommendedName>
</protein>
<comment type="caution">
    <text evidence="2">The sequence shown here is derived from an EMBL/GenBank/DDBJ whole genome shotgun (WGS) entry which is preliminary data.</text>
</comment>
<evidence type="ECO:0000313" key="2">
    <source>
        <dbReference type="EMBL" id="GAA5072588.1"/>
    </source>
</evidence>
<evidence type="ECO:0008006" key="4">
    <source>
        <dbReference type="Google" id="ProtNLM"/>
    </source>
</evidence>